<organism evidence="3 4">
    <name type="scientific">Amycolatopsis dongchuanensis</name>
    <dbReference type="NCBI Taxonomy" id="1070866"/>
    <lineage>
        <taxon>Bacteria</taxon>
        <taxon>Bacillati</taxon>
        <taxon>Actinomycetota</taxon>
        <taxon>Actinomycetes</taxon>
        <taxon>Pseudonocardiales</taxon>
        <taxon>Pseudonocardiaceae</taxon>
        <taxon>Amycolatopsis</taxon>
    </lineage>
</organism>
<feature type="domain" description="AMP-dependent synthetase/ligase" evidence="2">
    <location>
        <begin position="29"/>
        <end position="383"/>
    </location>
</feature>
<keyword evidence="4" id="KW-1185">Reference proteome</keyword>
<dbReference type="RefSeq" id="WP_346056055.1">
    <property type="nucleotide sequence ID" value="NZ_BAABIB010000134.1"/>
</dbReference>
<evidence type="ECO:0000313" key="3">
    <source>
        <dbReference type="EMBL" id="GAA4663876.1"/>
    </source>
</evidence>
<dbReference type="EMBL" id="BAABIB010000134">
    <property type="protein sequence ID" value="GAA4663876.1"/>
    <property type="molecule type" value="Genomic_DNA"/>
</dbReference>
<comment type="caution">
    <text evidence="3">The sequence shown here is derived from an EMBL/GenBank/DDBJ whole genome shotgun (WGS) entry which is preliminary data.</text>
</comment>
<dbReference type="PANTHER" id="PTHR22754">
    <property type="entry name" value="DISCO-INTERACTING PROTEIN 2 DIP2 -RELATED"/>
    <property type="match status" value="1"/>
</dbReference>
<dbReference type="InterPro" id="IPR045851">
    <property type="entry name" value="AMP-bd_C_sf"/>
</dbReference>
<evidence type="ECO:0000259" key="2">
    <source>
        <dbReference type="Pfam" id="PF00501"/>
    </source>
</evidence>
<dbReference type="Gene3D" id="3.30.300.30">
    <property type="match status" value="1"/>
</dbReference>
<dbReference type="SUPFAM" id="SSF56801">
    <property type="entry name" value="Acetyl-CoA synthetase-like"/>
    <property type="match status" value="1"/>
</dbReference>
<keyword evidence="3" id="KW-0436">Ligase</keyword>
<dbReference type="Gene3D" id="3.40.50.12780">
    <property type="entry name" value="N-terminal domain of ligase-like"/>
    <property type="match status" value="1"/>
</dbReference>
<dbReference type="Pfam" id="PF00501">
    <property type="entry name" value="AMP-binding"/>
    <property type="match status" value="1"/>
</dbReference>
<reference evidence="4" key="1">
    <citation type="journal article" date="2019" name="Int. J. Syst. Evol. Microbiol.">
        <title>The Global Catalogue of Microorganisms (GCM) 10K type strain sequencing project: providing services to taxonomists for standard genome sequencing and annotation.</title>
        <authorList>
            <consortium name="The Broad Institute Genomics Platform"/>
            <consortium name="The Broad Institute Genome Sequencing Center for Infectious Disease"/>
            <person name="Wu L."/>
            <person name="Ma J."/>
        </authorList>
    </citation>
    <scope>NUCLEOTIDE SEQUENCE [LARGE SCALE GENOMIC DNA]</scope>
    <source>
        <strain evidence="4">JCM 18054</strain>
    </source>
</reference>
<dbReference type="PROSITE" id="PS00455">
    <property type="entry name" value="AMP_BINDING"/>
    <property type="match status" value="1"/>
</dbReference>
<dbReference type="InterPro" id="IPR000873">
    <property type="entry name" value="AMP-dep_synth/lig_dom"/>
</dbReference>
<dbReference type="PANTHER" id="PTHR22754:SF32">
    <property type="entry name" value="DISCO-INTERACTING PROTEIN 2"/>
    <property type="match status" value="1"/>
</dbReference>
<dbReference type="InterPro" id="IPR042099">
    <property type="entry name" value="ANL_N_sf"/>
</dbReference>
<comment type="similarity">
    <text evidence="1">Belongs to the ATP-dependent AMP-binding enzyme family.</text>
</comment>
<dbReference type="GO" id="GO:0016874">
    <property type="term" value="F:ligase activity"/>
    <property type="evidence" value="ECO:0007669"/>
    <property type="project" value="UniProtKB-KW"/>
</dbReference>
<dbReference type="Proteomes" id="UP001500192">
    <property type="component" value="Unassembled WGS sequence"/>
</dbReference>
<gene>
    <name evidence="3" type="ORF">GCM10023214_65890</name>
</gene>
<sequence length="527" mass="56067">MFVPDEVRTVADVLARLDWPERGLTFPGGRAVPFTRLRELTADAAARWPGLGARRGDRVVLVVADEYEFAVAFLSALRAGVVAVPVFPPFRAGQRESYRAHLHDVVARTGAVCCVVGEPIRRVLGDGPLAGRPVHGFAGLLAAPPGPVRPPEPEDLAFLQFSSGSTGTPKAVAVSHRALLATLLAIQAGLRIDGSRDRAVSWLPLYHDMGLVGFLLTPLIDQLPTWYLPPLRFARDPVSWLRLITEVRGTLAFAPNFAYGLLTRRAKDADIAALDLSSWRVAGCGAEPVRAATLRAFADRFAPAGLRRNAFLASYGLAEATLAVTLTPCDEGLTTFPDGELVSCGVPVEGATVRVVGPDGQDLPDGTEGEIVVSGPGLADGYFGDPAATARAFRDGRLHTGDLGLLRENRLYVTGRIKDVIVINGVNYHPQDIELAASEVPGVRPGNVAALAVRDEHTEGVRLAVAASRAVDRDRLAEQVRRAVRSRLGLTVGEVVVVGGDLPKTSSGKLRRAHTAELLANGGLVAR</sequence>
<protein>
    <submittedName>
        <fullName evidence="3">Fatty acyl-AMP ligase</fullName>
    </submittedName>
</protein>
<name>A0ABP8VH65_9PSEU</name>
<evidence type="ECO:0000256" key="1">
    <source>
        <dbReference type="ARBA" id="ARBA00006432"/>
    </source>
</evidence>
<accession>A0ABP8VH65</accession>
<dbReference type="InterPro" id="IPR020845">
    <property type="entry name" value="AMP-binding_CS"/>
</dbReference>
<evidence type="ECO:0000313" key="4">
    <source>
        <dbReference type="Proteomes" id="UP001500192"/>
    </source>
</evidence>
<proteinExistence type="inferred from homology"/>